<evidence type="ECO:0000313" key="1">
    <source>
        <dbReference type="EMBL" id="HJG41091.1"/>
    </source>
</evidence>
<name>A0A921LVZ0_9BIFI</name>
<accession>A0A921LVZ0</accession>
<gene>
    <name evidence="1" type="ORF">K8U73_01665</name>
</gene>
<comment type="caution">
    <text evidence="1">The sequence shown here is derived from an EMBL/GenBank/DDBJ whole genome shotgun (WGS) entry which is preliminary data.</text>
</comment>
<organism evidence="1 2">
    <name type="scientific">Bifidobacterium pullorum subsp. gallinarum</name>
    <dbReference type="NCBI Taxonomy" id="78344"/>
    <lineage>
        <taxon>Bacteria</taxon>
        <taxon>Bacillati</taxon>
        <taxon>Actinomycetota</taxon>
        <taxon>Actinomycetes</taxon>
        <taxon>Bifidobacteriales</taxon>
        <taxon>Bifidobacteriaceae</taxon>
        <taxon>Bifidobacterium</taxon>
    </lineage>
</organism>
<dbReference type="AlphaFoldDB" id="A0A921LVZ0"/>
<reference evidence="1" key="2">
    <citation type="submission" date="2021-09" db="EMBL/GenBank/DDBJ databases">
        <authorList>
            <person name="Gilroy R."/>
        </authorList>
    </citation>
    <scope>NUCLEOTIDE SEQUENCE</scope>
    <source>
        <strain evidence="1">ChiBcolR7-4860</strain>
    </source>
</reference>
<dbReference type="EMBL" id="DYUX01000004">
    <property type="protein sequence ID" value="HJG41091.1"/>
    <property type="molecule type" value="Genomic_DNA"/>
</dbReference>
<protein>
    <submittedName>
        <fullName evidence="1">Uncharacterized protein</fullName>
    </submittedName>
</protein>
<reference evidence="1" key="1">
    <citation type="journal article" date="2021" name="PeerJ">
        <title>Extensive microbial diversity within the chicken gut microbiome revealed by metagenomics and culture.</title>
        <authorList>
            <person name="Gilroy R."/>
            <person name="Ravi A."/>
            <person name="Getino M."/>
            <person name="Pursley I."/>
            <person name="Horton D.L."/>
            <person name="Alikhan N.F."/>
            <person name="Baker D."/>
            <person name="Gharbi K."/>
            <person name="Hall N."/>
            <person name="Watson M."/>
            <person name="Adriaenssens E.M."/>
            <person name="Foster-Nyarko E."/>
            <person name="Jarju S."/>
            <person name="Secka A."/>
            <person name="Antonio M."/>
            <person name="Oren A."/>
            <person name="Chaudhuri R.R."/>
            <person name="La Ragione R."/>
            <person name="Hildebrand F."/>
            <person name="Pallen M.J."/>
        </authorList>
    </citation>
    <scope>NUCLEOTIDE SEQUENCE</scope>
    <source>
        <strain evidence="1">ChiBcolR7-4860</strain>
    </source>
</reference>
<proteinExistence type="predicted"/>
<sequence length="120" mass="12666">MTDENKREATEPEELAELFSEMTEKENNAARYVGAFIAAQATALCENGMAAEAGYAQITLPTGLADTSRALIVIVLDALATALRGEADRTGMTLEEAADILGIKLADGTEEEKGGEQDAD</sequence>
<dbReference type="Proteomes" id="UP000786560">
    <property type="component" value="Unassembled WGS sequence"/>
</dbReference>
<dbReference type="RefSeq" id="WP_278710783.1">
    <property type="nucleotide sequence ID" value="NZ_DYUX01000004.1"/>
</dbReference>
<evidence type="ECO:0000313" key="2">
    <source>
        <dbReference type="Proteomes" id="UP000786560"/>
    </source>
</evidence>